<reference evidence="1" key="1">
    <citation type="journal article" date="2022" name="Int. J. Mol. Sci.">
        <title>Draft Genome of Tanacetum Coccineum: Genomic Comparison of Closely Related Tanacetum-Family Plants.</title>
        <authorList>
            <person name="Yamashiro T."/>
            <person name="Shiraishi A."/>
            <person name="Nakayama K."/>
            <person name="Satake H."/>
        </authorList>
    </citation>
    <scope>NUCLEOTIDE SEQUENCE</scope>
</reference>
<accession>A0ABQ5J230</accession>
<organism evidence="1 2">
    <name type="scientific">Tanacetum coccineum</name>
    <dbReference type="NCBI Taxonomy" id="301880"/>
    <lineage>
        <taxon>Eukaryota</taxon>
        <taxon>Viridiplantae</taxon>
        <taxon>Streptophyta</taxon>
        <taxon>Embryophyta</taxon>
        <taxon>Tracheophyta</taxon>
        <taxon>Spermatophyta</taxon>
        <taxon>Magnoliopsida</taxon>
        <taxon>eudicotyledons</taxon>
        <taxon>Gunneridae</taxon>
        <taxon>Pentapetalae</taxon>
        <taxon>asterids</taxon>
        <taxon>campanulids</taxon>
        <taxon>Asterales</taxon>
        <taxon>Asteraceae</taxon>
        <taxon>Asteroideae</taxon>
        <taxon>Anthemideae</taxon>
        <taxon>Anthemidinae</taxon>
        <taxon>Tanacetum</taxon>
    </lineage>
</organism>
<gene>
    <name evidence="1" type="ORF">Tco_1122038</name>
</gene>
<protein>
    <submittedName>
        <fullName evidence="1">Uncharacterized protein</fullName>
    </submittedName>
</protein>
<dbReference type="EMBL" id="BQNB010021362">
    <property type="protein sequence ID" value="GJU05608.1"/>
    <property type="molecule type" value="Genomic_DNA"/>
</dbReference>
<evidence type="ECO:0000313" key="1">
    <source>
        <dbReference type="EMBL" id="GJU05608.1"/>
    </source>
</evidence>
<evidence type="ECO:0000313" key="2">
    <source>
        <dbReference type="Proteomes" id="UP001151760"/>
    </source>
</evidence>
<keyword evidence="2" id="KW-1185">Reference proteome</keyword>
<name>A0ABQ5J230_9ASTR</name>
<proteinExistence type="predicted"/>
<reference evidence="1" key="2">
    <citation type="submission" date="2022-01" db="EMBL/GenBank/DDBJ databases">
        <authorList>
            <person name="Yamashiro T."/>
            <person name="Shiraishi A."/>
            <person name="Satake H."/>
            <person name="Nakayama K."/>
        </authorList>
    </citation>
    <scope>NUCLEOTIDE SEQUENCE</scope>
</reference>
<dbReference type="Proteomes" id="UP001151760">
    <property type="component" value="Unassembled WGS sequence"/>
</dbReference>
<comment type="caution">
    <text evidence="1">The sequence shown here is derived from an EMBL/GenBank/DDBJ whole genome shotgun (WGS) entry which is preliminary data.</text>
</comment>
<sequence length="158" mass="17846">MALATQNFSSSSVIGRCGYGKVLKEYKGMEQWLVFYLLQKKDPLLVLKGIFDRDRTFSQIWRVLELPHEVTCSIALSKKAFFIFTSKLTHLYNIPPRYLNKQHSPNSLAKVADLGLSKLAPLLDDYGVDPKCTITHCTEQDTLDLYQSVMSISVGIPS</sequence>